<comment type="caution">
    <text evidence="1">The sequence shown here is derived from an EMBL/GenBank/DDBJ whole genome shotgun (WGS) entry which is preliminary data.</text>
</comment>
<name>A0A8J4WTF4_9TREM</name>
<dbReference type="Proteomes" id="UP000748531">
    <property type="component" value="Unassembled WGS sequence"/>
</dbReference>
<evidence type="ECO:0000313" key="1">
    <source>
        <dbReference type="EMBL" id="KAF5403585.1"/>
    </source>
</evidence>
<dbReference type="AlphaFoldDB" id="A0A8J4WTF4"/>
<evidence type="ECO:0000313" key="2">
    <source>
        <dbReference type="Proteomes" id="UP000748531"/>
    </source>
</evidence>
<keyword evidence="2" id="KW-1185">Reference proteome</keyword>
<gene>
    <name evidence="1" type="ORF">PHET_02964</name>
</gene>
<organism evidence="1 2">
    <name type="scientific">Paragonimus heterotremus</name>
    <dbReference type="NCBI Taxonomy" id="100268"/>
    <lineage>
        <taxon>Eukaryota</taxon>
        <taxon>Metazoa</taxon>
        <taxon>Spiralia</taxon>
        <taxon>Lophotrochozoa</taxon>
        <taxon>Platyhelminthes</taxon>
        <taxon>Trematoda</taxon>
        <taxon>Digenea</taxon>
        <taxon>Plagiorchiida</taxon>
        <taxon>Troglotremata</taxon>
        <taxon>Troglotrematidae</taxon>
        <taxon>Paragonimus</taxon>
    </lineage>
</organism>
<evidence type="ECO:0008006" key="3">
    <source>
        <dbReference type="Google" id="ProtNLM"/>
    </source>
</evidence>
<dbReference type="PANTHER" id="PTHR47331:SF1">
    <property type="entry name" value="GAG-LIKE PROTEIN"/>
    <property type="match status" value="1"/>
</dbReference>
<dbReference type="PANTHER" id="PTHR47331">
    <property type="entry name" value="PHD-TYPE DOMAIN-CONTAINING PROTEIN"/>
    <property type="match status" value="1"/>
</dbReference>
<reference evidence="1" key="1">
    <citation type="submission" date="2019-05" db="EMBL/GenBank/DDBJ databases">
        <title>Annotation for the trematode Paragonimus heterotremus.</title>
        <authorList>
            <person name="Choi Y.-J."/>
        </authorList>
    </citation>
    <scope>NUCLEOTIDE SEQUENCE</scope>
    <source>
        <strain evidence="1">LC</strain>
    </source>
</reference>
<protein>
    <recommendedName>
        <fullName evidence="3">Peptidase aspartic putative domain-containing protein</fullName>
    </recommendedName>
</protein>
<sequence length="178" mass="20193">MIPVIVVGPTKDVLTYAFLDKSSHTTLVSQELIDRLTLTRNLSELRVATIIGSQVMVALEIRSLDGGETVAVERAYSVPSLRMMPQVNSVQKEVDKWPHLEGIHFDEVPDKKVSILIGNDIFEAYWVLDQRLGGRKQPYSVKTLLGWIIFRPLWSYRRKLTAVNCLQVVDMSIAEQIQ</sequence>
<dbReference type="OrthoDB" id="6243624at2759"/>
<accession>A0A8J4WTF4</accession>
<proteinExistence type="predicted"/>
<dbReference type="EMBL" id="LUCH01001143">
    <property type="protein sequence ID" value="KAF5403585.1"/>
    <property type="molecule type" value="Genomic_DNA"/>
</dbReference>